<dbReference type="AlphaFoldDB" id="A0A9X3YZ68"/>
<evidence type="ECO:0000313" key="2">
    <source>
        <dbReference type="EMBL" id="MDC8636971.1"/>
    </source>
</evidence>
<comment type="caution">
    <text evidence="2">The sequence shown here is derived from an EMBL/GenBank/DDBJ whole genome shotgun (WGS) entry which is preliminary data.</text>
</comment>
<dbReference type="Proteomes" id="UP001140230">
    <property type="component" value="Unassembled WGS sequence"/>
</dbReference>
<dbReference type="EMBL" id="JANWTP010000007">
    <property type="protein sequence ID" value="MDC8636971.1"/>
    <property type="molecule type" value="Genomic_DNA"/>
</dbReference>
<reference evidence="2" key="2">
    <citation type="submission" date="2022-08" db="EMBL/GenBank/DDBJ databases">
        <authorList>
            <person name="Iruegas-Bocardo F."/>
            <person name="Weisberg A.J."/>
            <person name="Riutta E.R."/>
            <person name="Kilday K."/>
            <person name="Bonkowski J.C."/>
            <person name="Creswell T."/>
            <person name="Daughtrey M.L."/>
            <person name="Rane K."/>
            <person name="Grunwald N.J."/>
            <person name="Chang J.H."/>
            <person name="Putnam M.L."/>
        </authorList>
    </citation>
    <scope>NUCLEOTIDE SEQUENCE</scope>
    <source>
        <strain evidence="2">22-338</strain>
    </source>
</reference>
<name>A0A9X3YZ68_9XANT</name>
<dbReference type="RefSeq" id="WP_233402976.1">
    <property type="nucleotide sequence ID" value="NZ_CP168173.1"/>
</dbReference>
<organism evidence="2 3">
    <name type="scientific">Xanthomonas hortorum pv. hederae</name>
    <dbReference type="NCBI Taxonomy" id="453603"/>
    <lineage>
        <taxon>Bacteria</taxon>
        <taxon>Pseudomonadati</taxon>
        <taxon>Pseudomonadota</taxon>
        <taxon>Gammaproteobacteria</taxon>
        <taxon>Lysobacterales</taxon>
        <taxon>Lysobacteraceae</taxon>
        <taxon>Xanthomonas</taxon>
    </lineage>
</organism>
<evidence type="ECO:0000256" key="1">
    <source>
        <dbReference type="SAM" id="SignalP"/>
    </source>
</evidence>
<gene>
    <name evidence="2" type="ORF">NY667_03885</name>
</gene>
<sequence>MLNETFRLRHHALRILGVSALTSLLLATPAFAGEVYLDGLATAQTHQKFIVTYKDGSNALASPTALST</sequence>
<keyword evidence="1" id="KW-0732">Signal</keyword>
<evidence type="ECO:0000313" key="3">
    <source>
        <dbReference type="Proteomes" id="UP001140230"/>
    </source>
</evidence>
<protein>
    <submittedName>
        <fullName evidence="2">Uncharacterized protein</fullName>
    </submittedName>
</protein>
<reference evidence="2" key="1">
    <citation type="journal article" date="2022" name="Phytopathology">
        <title>Whole genome sequencing-based tracing of a 2022 introduction and outbreak of Xanthomonas hortorum pv. pelargonii.</title>
        <authorList>
            <person name="Iruegas Bocardo F."/>
            <person name="Weisberg A.J."/>
            <person name="Riutta E.R."/>
            <person name="Kilday K.B."/>
            <person name="Bonkowski J.C."/>
            <person name="Creswell T.C."/>
            <person name="Daughtrey M."/>
            <person name="Rane K.K."/>
            <person name="Grunwald N.J."/>
            <person name="Chang J.H."/>
            <person name="Putnam M."/>
        </authorList>
    </citation>
    <scope>NUCLEOTIDE SEQUENCE</scope>
    <source>
        <strain evidence="2">22-338</strain>
    </source>
</reference>
<proteinExistence type="predicted"/>
<feature type="signal peptide" evidence="1">
    <location>
        <begin position="1"/>
        <end position="32"/>
    </location>
</feature>
<feature type="chain" id="PRO_5040719240" evidence="1">
    <location>
        <begin position="33"/>
        <end position="68"/>
    </location>
</feature>
<accession>A0A9X3YZ68</accession>